<name>A0A9Q0S377_9DIPT</name>
<reference evidence="4" key="1">
    <citation type="submission" date="2022-07" db="EMBL/GenBank/DDBJ databases">
        <authorList>
            <person name="Trinca V."/>
            <person name="Uliana J.V.C."/>
            <person name="Torres T.T."/>
            <person name="Ward R.J."/>
            <person name="Monesi N."/>
        </authorList>
    </citation>
    <scope>NUCLEOTIDE SEQUENCE</scope>
    <source>
        <strain evidence="4">HSMRA1968</strain>
        <tissue evidence="4">Whole embryos</tissue>
    </source>
</reference>
<keyword evidence="2" id="KW-0479">Metal-binding</keyword>
<keyword evidence="2" id="KW-0540">Nuclease</keyword>
<dbReference type="EC" id="3.6.1.-" evidence="2"/>
<organism evidence="4 5">
    <name type="scientific">Pseudolycoriella hygida</name>
    <dbReference type="NCBI Taxonomy" id="35572"/>
    <lineage>
        <taxon>Eukaryota</taxon>
        <taxon>Metazoa</taxon>
        <taxon>Ecdysozoa</taxon>
        <taxon>Arthropoda</taxon>
        <taxon>Hexapoda</taxon>
        <taxon>Insecta</taxon>
        <taxon>Pterygota</taxon>
        <taxon>Neoptera</taxon>
        <taxon>Endopterygota</taxon>
        <taxon>Diptera</taxon>
        <taxon>Nematocera</taxon>
        <taxon>Sciaroidea</taxon>
        <taxon>Sciaridae</taxon>
        <taxon>Pseudolycoriella</taxon>
    </lineage>
</organism>
<dbReference type="GO" id="GO:0003723">
    <property type="term" value="F:RNA binding"/>
    <property type="evidence" value="ECO:0007669"/>
    <property type="project" value="UniProtKB-KW"/>
</dbReference>
<evidence type="ECO:0000313" key="4">
    <source>
        <dbReference type="EMBL" id="KAJ6643019.1"/>
    </source>
</evidence>
<dbReference type="AlphaFoldDB" id="A0A9Q0S377"/>
<dbReference type="OrthoDB" id="5853397at2759"/>
<keyword evidence="2" id="KW-0539">Nucleus</keyword>
<dbReference type="GO" id="GO:0005829">
    <property type="term" value="C:cytosol"/>
    <property type="evidence" value="ECO:0007669"/>
    <property type="project" value="TreeGrafter"/>
</dbReference>
<keyword evidence="5" id="KW-1185">Reference proteome</keyword>
<proteinExistence type="inferred from homology"/>
<dbReference type="GO" id="GO:0005634">
    <property type="term" value="C:nucleus"/>
    <property type="evidence" value="ECO:0007669"/>
    <property type="project" value="UniProtKB-SubCell"/>
</dbReference>
<evidence type="ECO:0000259" key="3">
    <source>
        <dbReference type="Pfam" id="PF08652"/>
    </source>
</evidence>
<dbReference type="PANTHER" id="PTHR12395:SF9">
    <property type="entry name" value="DECAPPING AND EXORIBONUCLEASE PROTEIN"/>
    <property type="match status" value="1"/>
</dbReference>
<comment type="function">
    <text evidence="2">Decapping enzyme for NAD-capped RNAs: specifically hydrolyzes the nicotinamide adenine dinucleotide (NAD) cap from a subset of RNAs by removing the entire NAD moiety from the 5'-end of an NAD-capped RNA.</text>
</comment>
<dbReference type="GO" id="GO:0004518">
    <property type="term" value="F:nuclease activity"/>
    <property type="evidence" value="ECO:0007669"/>
    <property type="project" value="UniProtKB-KW"/>
</dbReference>
<keyword evidence="2" id="KW-0694">RNA-binding</keyword>
<dbReference type="Pfam" id="PF08652">
    <property type="entry name" value="RAI1"/>
    <property type="match status" value="1"/>
</dbReference>
<dbReference type="Proteomes" id="UP001151699">
    <property type="component" value="Chromosome B"/>
</dbReference>
<dbReference type="EMBL" id="WJQU01000002">
    <property type="protein sequence ID" value="KAJ6643019.1"/>
    <property type="molecule type" value="Genomic_DNA"/>
</dbReference>
<dbReference type="InterPro" id="IPR013961">
    <property type="entry name" value="RAI1"/>
</dbReference>
<comment type="caution">
    <text evidence="4">The sequence shown here is derived from an EMBL/GenBank/DDBJ whole genome shotgun (WGS) entry which is preliminary data.</text>
</comment>
<comment type="cofactor">
    <cofactor evidence="2">
        <name>a divalent metal cation</name>
        <dbReference type="ChEBI" id="CHEBI:60240"/>
    </cofactor>
</comment>
<keyword evidence="2" id="KW-0547">Nucleotide-binding</keyword>
<dbReference type="GO" id="GO:0000956">
    <property type="term" value="P:nuclear-transcribed mRNA catabolic process"/>
    <property type="evidence" value="ECO:0007669"/>
    <property type="project" value="TreeGrafter"/>
</dbReference>
<dbReference type="GO" id="GO:0110155">
    <property type="term" value="P:NAD-cap decapping"/>
    <property type="evidence" value="ECO:0007669"/>
    <property type="project" value="TreeGrafter"/>
</dbReference>
<accession>A0A9Q0S377</accession>
<gene>
    <name evidence="4" type="primary">DXO</name>
    <name evidence="4" type="ORF">Bhyg_07975</name>
</gene>
<dbReference type="GO" id="GO:0034353">
    <property type="term" value="F:mRNA 5'-diphosphatase activity"/>
    <property type="evidence" value="ECO:0007669"/>
    <property type="project" value="TreeGrafter"/>
</dbReference>
<dbReference type="GO" id="GO:0000166">
    <property type="term" value="F:nucleotide binding"/>
    <property type="evidence" value="ECO:0007669"/>
    <property type="project" value="UniProtKB-KW"/>
</dbReference>
<evidence type="ECO:0000256" key="1">
    <source>
        <dbReference type="ARBA" id="ARBA00006562"/>
    </source>
</evidence>
<protein>
    <recommendedName>
        <fullName evidence="2">Decapping nuclease</fullName>
        <ecNumber evidence="2">3.6.1.-</ecNumber>
    </recommendedName>
</protein>
<comment type="similarity">
    <text evidence="1 2">Belongs to the DXO/Dom3Z family.</text>
</comment>
<dbReference type="GO" id="GO:0046872">
    <property type="term" value="F:metal ion binding"/>
    <property type="evidence" value="ECO:0007669"/>
    <property type="project" value="UniProtKB-KW"/>
</dbReference>
<sequence length="271" mass="31427">MLQIDKIDTNLKPNYRNYNRYERCKNITKPYILGCFSVDQNLQFIPDYSKCQYLKLPPSNGNIHFDLNEGYENVQHKPQKEYGIKLDHILKFISLNLETLYSNEPKQKLLKYDIICYRGKLRMLMCTPYEFKEGWSLCVTKWKGNIYLCEFETERAKARRLGVTEQSVKICSYGFKFEQFMMSKSPAKDIDTSAPVLEAEEFCCVFTSKLGNTTMLYGAEMDGIESETTIDLSKNNLNDLKFTELKVRIKPSNQRQVETGLKQGIGGVSLI</sequence>
<keyword evidence="2" id="KW-0378">Hydrolase</keyword>
<evidence type="ECO:0000256" key="2">
    <source>
        <dbReference type="RuleBase" id="RU367113"/>
    </source>
</evidence>
<feature type="domain" description="RAI1-like" evidence="3">
    <location>
        <begin position="29"/>
        <end position="258"/>
    </location>
</feature>
<dbReference type="PANTHER" id="PTHR12395">
    <property type="entry name" value="DOM-3 RELATED"/>
    <property type="match status" value="1"/>
</dbReference>
<dbReference type="InterPro" id="IPR039039">
    <property type="entry name" value="RAI1-like_fam"/>
</dbReference>
<comment type="subcellular location">
    <subcellularLocation>
        <location evidence="2">Nucleus</location>
    </subcellularLocation>
</comment>
<evidence type="ECO:0000313" key="5">
    <source>
        <dbReference type="Proteomes" id="UP001151699"/>
    </source>
</evidence>